<name>A0A0Q9XSJ2_DROMO</name>
<feature type="compositionally biased region" description="Basic residues" evidence="1">
    <location>
        <begin position="313"/>
        <end position="361"/>
    </location>
</feature>
<feature type="signal peptide" evidence="2">
    <location>
        <begin position="1"/>
        <end position="22"/>
    </location>
</feature>
<gene>
    <name evidence="3" type="primary">Dmoj\GI11162</name>
    <name evidence="3" type="ORF">Dmoj_GI11162</name>
</gene>
<keyword evidence="2" id="KW-0732">Signal</keyword>
<evidence type="ECO:0000313" key="3">
    <source>
        <dbReference type="EMBL" id="KRG07489.1"/>
    </source>
</evidence>
<feature type="compositionally biased region" description="Low complexity" evidence="1">
    <location>
        <begin position="202"/>
        <end position="218"/>
    </location>
</feature>
<feature type="region of interest" description="Disordered" evidence="1">
    <location>
        <begin position="179"/>
        <end position="254"/>
    </location>
</feature>
<evidence type="ECO:0000313" key="4">
    <source>
        <dbReference type="Proteomes" id="UP000009192"/>
    </source>
</evidence>
<organism evidence="3 4">
    <name type="scientific">Drosophila mojavensis</name>
    <name type="common">Fruit fly</name>
    <dbReference type="NCBI Taxonomy" id="7230"/>
    <lineage>
        <taxon>Eukaryota</taxon>
        <taxon>Metazoa</taxon>
        <taxon>Ecdysozoa</taxon>
        <taxon>Arthropoda</taxon>
        <taxon>Hexapoda</taxon>
        <taxon>Insecta</taxon>
        <taxon>Pterygota</taxon>
        <taxon>Neoptera</taxon>
        <taxon>Endopterygota</taxon>
        <taxon>Diptera</taxon>
        <taxon>Brachycera</taxon>
        <taxon>Muscomorpha</taxon>
        <taxon>Ephydroidea</taxon>
        <taxon>Drosophilidae</taxon>
        <taxon>Drosophila</taxon>
    </lineage>
</organism>
<feature type="region of interest" description="Disordered" evidence="1">
    <location>
        <begin position="307"/>
        <end position="361"/>
    </location>
</feature>
<feature type="compositionally biased region" description="Low complexity" evidence="1">
    <location>
        <begin position="67"/>
        <end position="103"/>
    </location>
</feature>
<dbReference type="eggNOG" id="ENOG502T6YX">
    <property type="taxonomic scope" value="Eukaryota"/>
</dbReference>
<reference evidence="3 4" key="1">
    <citation type="journal article" date="2007" name="Nature">
        <title>Evolution of genes and genomes on the Drosophila phylogeny.</title>
        <authorList>
            <consortium name="Drosophila 12 Genomes Consortium"/>
            <person name="Clark A.G."/>
            <person name="Eisen M.B."/>
            <person name="Smith D.R."/>
            <person name="Bergman C.M."/>
            <person name="Oliver B."/>
            <person name="Markow T.A."/>
            <person name="Kaufman T.C."/>
            <person name="Kellis M."/>
            <person name="Gelbart W."/>
            <person name="Iyer V.N."/>
            <person name="Pollard D.A."/>
            <person name="Sackton T.B."/>
            <person name="Larracuente A.M."/>
            <person name="Singh N.D."/>
            <person name="Abad J.P."/>
            <person name="Abt D.N."/>
            <person name="Adryan B."/>
            <person name="Aguade M."/>
            <person name="Akashi H."/>
            <person name="Anderson W.W."/>
            <person name="Aquadro C.F."/>
            <person name="Ardell D.H."/>
            <person name="Arguello R."/>
            <person name="Artieri C.G."/>
            <person name="Barbash D.A."/>
            <person name="Barker D."/>
            <person name="Barsanti P."/>
            <person name="Batterham P."/>
            <person name="Batzoglou S."/>
            <person name="Begun D."/>
            <person name="Bhutkar A."/>
            <person name="Blanco E."/>
            <person name="Bosak S.A."/>
            <person name="Bradley R.K."/>
            <person name="Brand A.D."/>
            <person name="Brent M.R."/>
            <person name="Brooks A.N."/>
            <person name="Brown R.H."/>
            <person name="Butlin R.K."/>
            <person name="Caggese C."/>
            <person name="Calvi B.R."/>
            <person name="Bernardo de Carvalho A."/>
            <person name="Caspi A."/>
            <person name="Castrezana S."/>
            <person name="Celniker S.E."/>
            <person name="Chang J.L."/>
            <person name="Chapple C."/>
            <person name="Chatterji S."/>
            <person name="Chinwalla A."/>
            <person name="Civetta A."/>
            <person name="Clifton S.W."/>
            <person name="Comeron J.M."/>
            <person name="Costello J.C."/>
            <person name="Coyne J.A."/>
            <person name="Daub J."/>
            <person name="David R.G."/>
            <person name="Delcher A.L."/>
            <person name="Delehaunty K."/>
            <person name="Do C.B."/>
            <person name="Ebling H."/>
            <person name="Edwards K."/>
            <person name="Eickbush T."/>
            <person name="Evans J.D."/>
            <person name="Filipski A."/>
            <person name="Findeiss S."/>
            <person name="Freyhult E."/>
            <person name="Fulton L."/>
            <person name="Fulton R."/>
            <person name="Garcia A.C."/>
            <person name="Gardiner A."/>
            <person name="Garfield D.A."/>
            <person name="Garvin B.E."/>
            <person name="Gibson G."/>
            <person name="Gilbert D."/>
            <person name="Gnerre S."/>
            <person name="Godfrey J."/>
            <person name="Good R."/>
            <person name="Gotea V."/>
            <person name="Gravely B."/>
            <person name="Greenberg A.J."/>
            <person name="Griffiths-Jones S."/>
            <person name="Gross S."/>
            <person name="Guigo R."/>
            <person name="Gustafson E.A."/>
            <person name="Haerty W."/>
            <person name="Hahn M.W."/>
            <person name="Halligan D.L."/>
            <person name="Halpern A.L."/>
            <person name="Halter G.M."/>
            <person name="Han M.V."/>
            <person name="Heger A."/>
            <person name="Hillier L."/>
            <person name="Hinrichs A.S."/>
            <person name="Holmes I."/>
            <person name="Hoskins R.A."/>
            <person name="Hubisz M.J."/>
            <person name="Hultmark D."/>
            <person name="Huntley M.A."/>
            <person name="Jaffe D.B."/>
            <person name="Jagadeeshan S."/>
            <person name="Jeck W.R."/>
            <person name="Johnson J."/>
            <person name="Jones C.D."/>
            <person name="Jordan W.C."/>
            <person name="Karpen G.H."/>
            <person name="Kataoka E."/>
            <person name="Keightley P.D."/>
            <person name="Kheradpour P."/>
            <person name="Kirkness E.F."/>
            <person name="Koerich L.B."/>
            <person name="Kristiansen K."/>
            <person name="Kudrna D."/>
            <person name="Kulathinal R.J."/>
            <person name="Kumar S."/>
            <person name="Kwok R."/>
            <person name="Lander E."/>
            <person name="Langley C.H."/>
            <person name="Lapoint R."/>
            <person name="Lazzaro B.P."/>
            <person name="Lee S.J."/>
            <person name="Levesque L."/>
            <person name="Li R."/>
            <person name="Lin C.F."/>
            <person name="Lin M.F."/>
            <person name="Lindblad-Toh K."/>
            <person name="Llopart A."/>
            <person name="Long M."/>
            <person name="Low L."/>
            <person name="Lozovsky E."/>
            <person name="Lu J."/>
            <person name="Luo M."/>
            <person name="Machado C.A."/>
            <person name="Makalowski W."/>
            <person name="Marzo M."/>
            <person name="Matsuda M."/>
            <person name="Matzkin L."/>
            <person name="McAllister B."/>
            <person name="McBride C.S."/>
            <person name="McKernan B."/>
            <person name="McKernan K."/>
            <person name="Mendez-Lago M."/>
            <person name="Minx P."/>
            <person name="Mollenhauer M.U."/>
            <person name="Montooth K."/>
            <person name="Mount S.M."/>
            <person name="Mu X."/>
            <person name="Myers E."/>
            <person name="Negre B."/>
            <person name="Newfeld S."/>
            <person name="Nielsen R."/>
            <person name="Noor M.A."/>
            <person name="O'Grady P."/>
            <person name="Pachter L."/>
            <person name="Papaceit M."/>
            <person name="Parisi M.J."/>
            <person name="Parisi M."/>
            <person name="Parts L."/>
            <person name="Pedersen J.S."/>
            <person name="Pesole G."/>
            <person name="Phillippy A.M."/>
            <person name="Ponting C.P."/>
            <person name="Pop M."/>
            <person name="Porcelli D."/>
            <person name="Powell J.R."/>
            <person name="Prohaska S."/>
            <person name="Pruitt K."/>
            <person name="Puig M."/>
            <person name="Quesneville H."/>
            <person name="Ram K.R."/>
            <person name="Rand D."/>
            <person name="Rasmussen M.D."/>
            <person name="Reed L.K."/>
            <person name="Reenan R."/>
            <person name="Reily A."/>
            <person name="Remington K.A."/>
            <person name="Rieger T.T."/>
            <person name="Ritchie M.G."/>
            <person name="Robin C."/>
            <person name="Rogers Y.H."/>
            <person name="Rohde C."/>
            <person name="Rozas J."/>
            <person name="Rubenfield M.J."/>
            <person name="Ruiz A."/>
            <person name="Russo S."/>
            <person name="Salzberg S.L."/>
            <person name="Sanchez-Gracia A."/>
            <person name="Saranga D.J."/>
            <person name="Sato H."/>
            <person name="Schaeffer S.W."/>
            <person name="Schatz M.C."/>
            <person name="Schlenke T."/>
            <person name="Schwartz R."/>
            <person name="Segarra C."/>
            <person name="Singh R.S."/>
            <person name="Sirot L."/>
            <person name="Sirota M."/>
            <person name="Sisneros N.B."/>
            <person name="Smith C.D."/>
            <person name="Smith T.F."/>
            <person name="Spieth J."/>
            <person name="Stage D.E."/>
            <person name="Stark A."/>
            <person name="Stephan W."/>
            <person name="Strausberg R.L."/>
            <person name="Strempel S."/>
            <person name="Sturgill D."/>
            <person name="Sutton G."/>
            <person name="Sutton G.G."/>
            <person name="Tao W."/>
            <person name="Teichmann S."/>
            <person name="Tobari Y.N."/>
            <person name="Tomimura Y."/>
            <person name="Tsolas J.M."/>
            <person name="Valente V.L."/>
            <person name="Venter E."/>
            <person name="Venter J.C."/>
            <person name="Vicario S."/>
            <person name="Vieira F.G."/>
            <person name="Vilella A.J."/>
            <person name="Villasante A."/>
            <person name="Walenz B."/>
            <person name="Wang J."/>
            <person name="Wasserman M."/>
            <person name="Watts T."/>
            <person name="Wilson D."/>
            <person name="Wilson R.K."/>
            <person name="Wing R.A."/>
            <person name="Wolfner M.F."/>
            <person name="Wong A."/>
            <person name="Wong G.K."/>
            <person name="Wu C.I."/>
            <person name="Wu G."/>
            <person name="Yamamoto D."/>
            <person name="Yang H.P."/>
            <person name="Yang S.P."/>
            <person name="Yorke J.A."/>
            <person name="Yoshida K."/>
            <person name="Zdobnov E."/>
            <person name="Zhang P."/>
            <person name="Zhang Y."/>
            <person name="Zimin A.V."/>
            <person name="Baldwin J."/>
            <person name="Abdouelleil A."/>
            <person name="Abdulkadir J."/>
            <person name="Abebe A."/>
            <person name="Abera B."/>
            <person name="Abreu J."/>
            <person name="Acer S.C."/>
            <person name="Aftuck L."/>
            <person name="Alexander A."/>
            <person name="An P."/>
            <person name="Anderson E."/>
            <person name="Anderson S."/>
            <person name="Arachi H."/>
            <person name="Azer M."/>
            <person name="Bachantsang P."/>
            <person name="Barry A."/>
            <person name="Bayul T."/>
            <person name="Berlin A."/>
            <person name="Bessette D."/>
            <person name="Bloom T."/>
            <person name="Blye J."/>
            <person name="Boguslavskiy L."/>
            <person name="Bonnet C."/>
            <person name="Boukhgalter B."/>
            <person name="Bourzgui I."/>
            <person name="Brown A."/>
            <person name="Cahill P."/>
            <person name="Channer S."/>
            <person name="Cheshatsang Y."/>
            <person name="Chuda L."/>
            <person name="Citroen M."/>
            <person name="Collymore A."/>
            <person name="Cooke P."/>
            <person name="Costello M."/>
            <person name="D'Aco K."/>
            <person name="Daza R."/>
            <person name="De Haan G."/>
            <person name="DeGray S."/>
            <person name="DeMaso C."/>
            <person name="Dhargay N."/>
            <person name="Dooley K."/>
            <person name="Dooley E."/>
            <person name="Doricent M."/>
            <person name="Dorje P."/>
            <person name="Dorjee K."/>
            <person name="Dupes A."/>
            <person name="Elong R."/>
            <person name="Falk J."/>
            <person name="Farina A."/>
            <person name="Faro S."/>
            <person name="Ferguson D."/>
            <person name="Fisher S."/>
            <person name="Foley C.D."/>
            <person name="Franke A."/>
            <person name="Friedrich D."/>
            <person name="Gadbois L."/>
            <person name="Gearin G."/>
            <person name="Gearin C.R."/>
            <person name="Giannoukos G."/>
            <person name="Goode T."/>
            <person name="Graham J."/>
            <person name="Grandbois E."/>
            <person name="Grewal S."/>
            <person name="Gyaltsen K."/>
            <person name="Hafez N."/>
            <person name="Hagos B."/>
            <person name="Hall J."/>
            <person name="Henson C."/>
            <person name="Hollinger A."/>
            <person name="Honan T."/>
            <person name="Huard M.D."/>
            <person name="Hughes L."/>
            <person name="Hurhula B."/>
            <person name="Husby M.E."/>
            <person name="Kamat A."/>
            <person name="Kanga B."/>
            <person name="Kashin S."/>
            <person name="Khazanovich D."/>
            <person name="Kisner P."/>
            <person name="Lance K."/>
            <person name="Lara M."/>
            <person name="Lee W."/>
            <person name="Lennon N."/>
            <person name="Letendre F."/>
            <person name="LeVine R."/>
            <person name="Lipovsky A."/>
            <person name="Liu X."/>
            <person name="Liu J."/>
            <person name="Liu S."/>
            <person name="Lokyitsang T."/>
            <person name="Lokyitsang Y."/>
            <person name="Lubonja R."/>
            <person name="Lui A."/>
            <person name="MacDonald P."/>
            <person name="Magnisalis V."/>
            <person name="Maru K."/>
            <person name="Matthews C."/>
            <person name="McCusker W."/>
            <person name="McDonough S."/>
            <person name="Mehta T."/>
            <person name="Meldrim J."/>
            <person name="Meneus L."/>
            <person name="Mihai O."/>
            <person name="Mihalev A."/>
            <person name="Mihova T."/>
            <person name="Mittelman R."/>
            <person name="Mlenga V."/>
            <person name="Montmayeur A."/>
            <person name="Mulrain L."/>
            <person name="Navidi A."/>
            <person name="Naylor J."/>
            <person name="Negash T."/>
            <person name="Nguyen T."/>
            <person name="Nguyen N."/>
            <person name="Nicol R."/>
            <person name="Norbu C."/>
            <person name="Norbu N."/>
            <person name="Novod N."/>
            <person name="O'Neill B."/>
            <person name="Osman S."/>
            <person name="Markiewicz E."/>
            <person name="Oyono O.L."/>
            <person name="Patti C."/>
            <person name="Phunkhang P."/>
            <person name="Pierre F."/>
            <person name="Priest M."/>
            <person name="Raghuraman S."/>
            <person name="Rege F."/>
            <person name="Reyes R."/>
            <person name="Rise C."/>
            <person name="Rogov P."/>
            <person name="Ross K."/>
            <person name="Ryan E."/>
            <person name="Settipalli S."/>
            <person name="Shea T."/>
            <person name="Sherpa N."/>
            <person name="Shi L."/>
            <person name="Shih D."/>
            <person name="Sparrow T."/>
            <person name="Spaulding J."/>
            <person name="Stalker J."/>
            <person name="Stange-Thomann N."/>
            <person name="Stavropoulos S."/>
            <person name="Stone C."/>
            <person name="Strader C."/>
            <person name="Tesfaye S."/>
            <person name="Thomson T."/>
            <person name="Thoulutsang Y."/>
            <person name="Thoulutsang D."/>
            <person name="Topham K."/>
            <person name="Topping I."/>
            <person name="Tsamla T."/>
            <person name="Vassiliev H."/>
            <person name="Vo A."/>
            <person name="Wangchuk T."/>
            <person name="Wangdi T."/>
            <person name="Weiand M."/>
            <person name="Wilkinson J."/>
            <person name="Wilson A."/>
            <person name="Yadav S."/>
            <person name="Young G."/>
            <person name="Yu Q."/>
            <person name="Zembek L."/>
            <person name="Zhong D."/>
            <person name="Zimmer A."/>
            <person name="Zwirko Z."/>
            <person name="Jaffe D.B."/>
            <person name="Alvarez P."/>
            <person name="Brockman W."/>
            <person name="Butler J."/>
            <person name="Chin C."/>
            <person name="Gnerre S."/>
            <person name="Grabherr M."/>
            <person name="Kleber M."/>
            <person name="Mauceli E."/>
            <person name="MacCallum I."/>
        </authorList>
    </citation>
    <scope>NUCLEOTIDE SEQUENCE [LARGE SCALE GENOMIC DNA]</scope>
    <source>
        <strain evidence="4">Tucson 15081-1352.22</strain>
    </source>
</reference>
<feature type="compositionally biased region" description="Acidic residues" evidence="1">
    <location>
        <begin position="228"/>
        <end position="254"/>
    </location>
</feature>
<feature type="region of interest" description="Disordered" evidence="1">
    <location>
        <begin position="67"/>
        <end position="109"/>
    </location>
</feature>
<proteinExistence type="predicted"/>
<dbReference type="AlphaFoldDB" id="A0A0Q9XSJ2"/>
<dbReference type="InParanoid" id="A0A0Q9XSJ2"/>
<dbReference type="EMBL" id="CH933814">
    <property type="protein sequence ID" value="KRG07489.1"/>
    <property type="molecule type" value="Genomic_DNA"/>
</dbReference>
<sequence>MYMMRGLLVVACLAAIALQSSAKPQQERRGEQYQLYRRQRNDYDLPAEGRLNPSKLAAVLQAALGNANSGSSNGSDLPTSTITTITHTPTTSTGSSTTSTTPSDDANDVAGFEGHAVYQRNQEDALARQRKQFKRKQQMQMLGRREDEDEVLGQRYRLYKRNADRNVEGRSLAQLLALKGGSSGSSSGNCAPDTTTTTEIFPSPSTTSGSSTESITPSVPTTARGFNDDNDEAADDQFAENDDDDGFANDEDEDEDVANVNGLSLFRRGSSSSRPGQVLTLQEYEIRRQAEENKELRKRIEVLRRQNMQNIRRAQRARRQQRRRNKNQRRRSAIRNRNIRRRLQNRHRNNRRRLRRNRRRN</sequence>
<feature type="chain" id="PRO_5006388175" evidence="2">
    <location>
        <begin position="23"/>
        <end position="361"/>
    </location>
</feature>
<evidence type="ECO:0000256" key="2">
    <source>
        <dbReference type="SAM" id="SignalP"/>
    </source>
</evidence>
<accession>A0A0Q9XSJ2</accession>
<protein>
    <submittedName>
        <fullName evidence="3">Uncharacterized protein</fullName>
    </submittedName>
</protein>
<dbReference type="KEGG" id="dmo:Dmoj_GI11162"/>
<keyword evidence="4" id="KW-1185">Reference proteome</keyword>
<dbReference type="OrthoDB" id="7873210at2759"/>
<evidence type="ECO:0000256" key="1">
    <source>
        <dbReference type="SAM" id="MobiDB-lite"/>
    </source>
</evidence>
<dbReference type="Proteomes" id="UP000009192">
    <property type="component" value="Unassembled WGS sequence"/>
</dbReference>